<dbReference type="GO" id="GO:0030435">
    <property type="term" value="P:sporulation resulting in formation of a cellular spore"/>
    <property type="evidence" value="ECO:0007669"/>
    <property type="project" value="UniProtKB-KW"/>
</dbReference>
<keyword evidence="6" id="KW-0131">Cell cycle</keyword>
<organism evidence="7 8">
    <name type="scientific">Streptomyces xanthii</name>
    <dbReference type="NCBI Taxonomy" id="2768069"/>
    <lineage>
        <taxon>Bacteria</taxon>
        <taxon>Bacillati</taxon>
        <taxon>Actinomycetota</taxon>
        <taxon>Actinomycetes</taxon>
        <taxon>Kitasatosporales</taxon>
        <taxon>Streptomycetaceae</taxon>
        <taxon>Streptomyces</taxon>
    </lineage>
</organism>
<evidence type="ECO:0000256" key="6">
    <source>
        <dbReference type="ARBA" id="ARBA00023306"/>
    </source>
</evidence>
<keyword evidence="4" id="KW-0749">Sporulation</keyword>
<dbReference type="Gene3D" id="2.30.31.20">
    <property type="entry name" value="Sporulation-specific cell division protein SsgB"/>
    <property type="match status" value="1"/>
</dbReference>
<dbReference type="EMBL" id="CP061281">
    <property type="protein sequence ID" value="QNS02754.1"/>
    <property type="molecule type" value="Genomic_DNA"/>
</dbReference>
<keyword evidence="8" id="KW-1185">Reference proteome</keyword>
<dbReference type="GO" id="GO:0030428">
    <property type="term" value="C:cell septum"/>
    <property type="evidence" value="ECO:0007669"/>
    <property type="project" value="UniProtKB-SubCell"/>
</dbReference>
<evidence type="ECO:0000313" key="7">
    <source>
        <dbReference type="EMBL" id="QNS02754.1"/>
    </source>
</evidence>
<dbReference type="Proteomes" id="UP000516428">
    <property type="component" value="Chromosome"/>
</dbReference>
<dbReference type="KEGG" id="sxn:IAG42_03370"/>
<name>A0A7H1B1Z9_9ACTN</name>
<dbReference type="GO" id="GO:0000917">
    <property type="term" value="P:division septum assembly"/>
    <property type="evidence" value="ECO:0007669"/>
    <property type="project" value="UniProtKB-KW"/>
</dbReference>
<evidence type="ECO:0000256" key="2">
    <source>
        <dbReference type="ARBA" id="ARBA00009323"/>
    </source>
</evidence>
<evidence type="ECO:0000256" key="4">
    <source>
        <dbReference type="ARBA" id="ARBA00022969"/>
    </source>
</evidence>
<evidence type="ECO:0000256" key="1">
    <source>
        <dbReference type="ARBA" id="ARBA00004431"/>
    </source>
</evidence>
<dbReference type="AlphaFoldDB" id="A0A7H1B1Z9"/>
<proteinExistence type="inferred from homology"/>
<dbReference type="InterPro" id="IPR006776">
    <property type="entry name" value="SsgB"/>
</dbReference>
<keyword evidence="3 7" id="KW-0132">Cell division</keyword>
<dbReference type="InterPro" id="IPR038658">
    <property type="entry name" value="SsgB_sf"/>
</dbReference>
<dbReference type="Pfam" id="PF04686">
    <property type="entry name" value="SsgA"/>
    <property type="match status" value="1"/>
</dbReference>
<gene>
    <name evidence="7" type="ORF">IAG42_03370</name>
</gene>
<comment type="similarity">
    <text evidence="2">Belongs to the SsgA family.</text>
</comment>
<reference evidence="7 8" key="1">
    <citation type="submission" date="2020-09" db="EMBL/GenBank/DDBJ databases">
        <title>A novel species.</title>
        <authorList>
            <person name="Gao J."/>
        </authorList>
    </citation>
    <scope>NUCLEOTIDE SEQUENCE [LARGE SCALE GENOMIC DNA]</scope>
    <source>
        <strain evidence="7 8">CRXT-Y-14</strain>
    </source>
</reference>
<dbReference type="RefSeq" id="WP_188335509.1">
    <property type="nucleotide sequence ID" value="NZ_CP061281.1"/>
</dbReference>
<evidence type="ECO:0000313" key="8">
    <source>
        <dbReference type="Proteomes" id="UP000516428"/>
    </source>
</evidence>
<evidence type="ECO:0000256" key="5">
    <source>
        <dbReference type="ARBA" id="ARBA00023210"/>
    </source>
</evidence>
<comment type="subcellular location">
    <subcellularLocation>
        <location evidence="1">Cell septum</location>
    </subcellularLocation>
</comment>
<accession>A0A7H1B1Z9</accession>
<protein>
    <submittedName>
        <fullName evidence="7">SsgA family sporulation/cell division regulator</fullName>
    </submittedName>
</protein>
<evidence type="ECO:0000256" key="3">
    <source>
        <dbReference type="ARBA" id="ARBA00022618"/>
    </source>
</evidence>
<keyword evidence="5" id="KW-0717">Septation</keyword>
<sequence length="149" mass="16221">MSEPLTHVSVHPHRTATLLHDAVLLRDGLRPLPLGLELHYTSLDPFAVRVTLEVEGAQVRWVLSRETLLLARSRRTGTGEVAAWPVPGAADAPPALRIRLGPVEGCAVVETERDVVSEWLDVTARLVPPGEESSHIDWDGFLTGLSDDA</sequence>